<protein>
    <submittedName>
        <fullName evidence="1">Uncharacterized protein</fullName>
    </submittedName>
</protein>
<comment type="caution">
    <text evidence="1">The sequence shown here is derived from an EMBL/GenBank/DDBJ whole genome shotgun (WGS) entry which is preliminary data.</text>
</comment>
<evidence type="ECO:0000313" key="2">
    <source>
        <dbReference type="Proteomes" id="UP000076154"/>
    </source>
</evidence>
<dbReference type="Proteomes" id="UP000076154">
    <property type="component" value="Unassembled WGS sequence"/>
</dbReference>
<dbReference type="InParanoid" id="A0A369J1V4"/>
<dbReference type="AlphaFoldDB" id="A0A369J1V4"/>
<sequence>MVLRLQPIPRPMSKPPTRIELDEDELKFECYFDNTFVWRCSFASDTYQPRFVPWSGKLAPSTLKFRFHLSRGSRSPHTTIEYCCLDCWTGSPWRLSYHRMPDPVYRKSKYQYMMDIFVLRSNPTCSEVERSSHELLISTTNTCASVACAYGTWKSCRHFVAEQKLDTYRYAKTGYNFCPLGLFAVLRRDSPVTIVLVPMANTPFSDETTRCGSKVLKTRRLRELGGNLMYT</sequence>
<name>A0A369J1V4_HYPMA</name>
<organism evidence="1 2">
    <name type="scientific">Hypsizygus marmoreus</name>
    <name type="common">White beech mushroom</name>
    <name type="synonym">Agaricus marmoreus</name>
    <dbReference type="NCBI Taxonomy" id="39966"/>
    <lineage>
        <taxon>Eukaryota</taxon>
        <taxon>Fungi</taxon>
        <taxon>Dikarya</taxon>
        <taxon>Basidiomycota</taxon>
        <taxon>Agaricomycotina</taxon>
        <taxon>Agaricomycetes</taxon>
        <taxon>Agaricomycetidae</taxon>
        <taxon>Agaricales</taxon>
        <taxon>Tricholomatineae</taxon>
        <taxon>Lyophyllaceae</taxon>
        <taxon>Hypsizygus</taxon>
    </lineage>
</organism>
<dbReference type="EMBL" id="LUEZ02000137">
    <property type="protein sequence ID" value="RDB15971.1"/>
    <property type="molecule type" value="Genomic_DNA"/>
</dbReference>
<accession>A0A369J1V4</accession>
<gene>
    <name evidence="1" type="ORF">Hypma_003518</name>
</gene>
<evidence type="ECO:0000313" key="1">
    <source>
        <dbReference type="EMBL" id="RDB15971.1"/>
    </source>
</evidence>
<reference evidence="1" key="1">
    <citation type="submission" date="2018-04" db="EMBL/GenBank/DDBJ databases">
        <title>Whole genome sequencing of Hypsizygus marmoreus.</title>
        <authorList>
            <person name="Choi I.-G."/>
            <person name="Min B."/>
            <person name="Kim J.-G."/>
            <person name="Kim S."/>
            <person name="Oh Y.-L."/>
            <person name="Kong W.-S."/>
            <person name="Park H."/>
            <person name="Jeong J."/>
            <person name="Song E.-S."/>
        </authorList>
    </citation>
    <scope>NUCLEOTIDE SEQUENCE [LARGE SCALE GENOMIC DNA]</scope>
    <source>
        <strain evidence="1">51987-8</strain>
    </source>
</reference>
<proteinExistence type="predicted"/>
<keyword evidence="2" id="KW-1185">Reference proteome</keyword>